<gene>
    <name evidence="2" type="ORF">Q3982_04940</name>
</gene>
<comment type="caution">
    <text evidence="2">The sequence shown here is derived from an EMBL/GenBank/DDBJ whole genome shotgun (WGS) entry which is preliminary data.</text>
</comment>
<name>A0AA43UA94_9ACTN</name>
<dbReference type="EMBL" id="JAUMVS010000077">
    <property type="protein sequence ID" value="MDO4842006.1"/>
    <property type="molecule type" value="Genomic_DNA"/>
</dbReference>
<evidence type="ECO:0000313" key="2">
    <source>
        <dbReference type="EMBL" id="MDO4842006.1"/>
    </source>
</evidence>
<dbReference type="Proteomes" id="UP001168575">
    <property type="component" value="Unassembled WGS sequence"/>
</dbReference>
<feature type="transmembrane region" description="Helical" evidence="1">
    <location>
        <begin position="12"/>
        <end position="33"/>
    </location>
</feature>
<feature type="transmembrane region" description="Helical" evidence="1">
    <location>
        <begin position="123"/>
        <end position="146"/>
    </location>
</feature>
<accession>A0AA43UA94</accession>
<feature type="transmembrane region" description="Helical" evidence="1">
    <location>
        <begin position="214"/>
        <end position="234"/>
    </location>
</feature>
<feature type="transmembrane region" description="Helical" evidence="1">
    <location>
        <begin position="78"/>
        <end position="102"/>
    </location>
</feature>
<sequence length="257" mass="29514">MYTIEQGMANIMADPTFIVIAAFVTYGFGFIQYGASMWMQVKNKQCPFYFWQHCWYFGHDVTFGFICFNQWFFQIDWWLFKVLCIGCMIFVGIEIFSLWKCVENERDEVFGRFTSGRPVSRGYAWTRGLIGYAIGVLLFQALRVNIGDPMCLFLMMSTNATLALMVQRRYDEIGHYQPGMKFLAIFTLLGTIFTFSPTGLGFFASVVTPLDNPLFYAVGILCVATSFRAIYVAFQLAKNEKNSEAEKVKAKQIPQEN</sequence>
<proteinExistence type="predicted"/>
<feature type="transmembrane region" description="Helical" evidence="1">
    <location>
        <begin position="182"/>
        <end position="208"/>
    </location>
</feature>
<organism evidence="2 3">
    <name type="scientific">Phoenicibacter congonensis</name>
    <dbReference type="NCBI Taxonomy" id="1944646"/>
    <lineage>
        <taxon>Bacteria</taxon>
        <taxon>Bacillati</taxon>
        <taxon>Actinomycetota</taxon>
        <taxon>Coriobacteriia</taxon>
        <taxon>Eggerthellales</taxon>
        <taxon>Eggerthellaceae</taxon>
        <taxon>Phoenicibacter</taxon>
    </lineage>
</organism>
<evidence type="ECO:0000256" key="1">
    <source>
        <dbReference type="SAM" id="Phobius"/>
    </source>
</evidence>
<evidence type="ECO:0000313" key="3">
    <source>
        <dbReference type="Proteomes" id="UP001168575"/>
    </source>
</evidence>
<keyword evidence="1" id="KW-0812">Transmembrane</keyword>
<keyword evidence="1" id="KW-0472">Membrane</keyword>
<keyword evidence="1" id="KW-1133">Transmembrane helix</keyword>
<dbReference type="AlphaFoldDB" id="A0AA43UA94"/>
<protein>
    <submittedName>
        <fullName evidence="2">Uncharacterized protein</fullName>
    </submittedName>
</protein>
<keyword evidence="3" id="KW-1185">Reference proteome</keyword>
<reference evidence="2" key="1">
    <citation type="submission" date="2023-07" db="EMBL/GenBank/DDBJ databases">
        <title>Between Cages and Wild: Unraveling the Impact of Captivity on Animal Microbiomes and Antimicrobial Resistance.</title>
        <authorList>
            <person name="Schmartz G.P."/>
            <person name="Rehner J."/>
            <person name="Schuff M.J."/>
            <person name="Becker S.L."/>
            <person name="Kravczyk M."/>
            <person name="Gurevich A."/>
            <person name="Francke R."/>
            <person name="Mueller R."/>
            <person name="Keller V."/>
            <person name="Keller A."/>
        </authorList>
    </citation>
    <scope>NUCLEOTIDE SEQUENCE</scope>
    <source>
        <strain evidence="2">S12M_St_49</strain>
    </source>
</reference>